<dbReference type="EMBL" id="JAFIRA010000029">
    <property type="protein sequence ID" value="MCJ2543497.1"/>
    <property type="molecule type" value="Genomic_DNA"/>
</dbReference>
<proteinExistence type="predicted"/>
<keyword evidence="2" id="KW-1185">Reference proteome</keyword>
<comment type="caution">
    <text evidence="1">The sequence shown here is derived from an EMBL/GenBank/DDBJ whole genome shotgun (WGS) entry which is preliminary data.</text>
</comment>
<evidence type="ECO:0000313" key="2">
    <source>
        <dbReference type="Proteomes" id="UP000830835"/>
    </source>
</evidence>
<dbReference type="Proteomes" id="UP000830835">
    <property type="component" value="Unassembled WGS sequence"/>
</dbReference>
<accession>A0ABT0CCH7</accession>
<gene>
    <name evidence="1" type="ORF">JX360_11340</name>
</gene>
<dbReference type="RefSeq" id="WP_244350899.1">
    <property type="nucleotide sequence ID" value="NZ_JAFIRA010000029.1"/>
</dbReference>
<sequence>MSDTAQLSLGSNAVQGLEYVVLGVATCFQRDEEGRLMEVQVAEPIPAAALDCLVQERRSTSYHLLYATTYGEIVQDGIPVLPADVIPAGVFAGEDFVERAQAATRTYRSKPEFRHIPLHQTCTPEQGVFKLNYSVKPRRIINAVMEVSDADNIKQHPHTHQHL</sequence>
<organism evidence="1 2">
    <name type="scientific">Thermostichus vulcanus str. 'Rupite'</name>
    <dbReference type="NCBI Taxonomy" id="2813851"/>
    <lineage>
        <taxon>Bacteria</taxon>
        <taxon>Bacillati</taxon>
        <taxon>Cyanobacteriota</taxon>
        <taxon>Cyanophyceae</taxon>
        <taxon>Thermostichales</taxon>
        <taxon>Thermostichaceae</taxon>
        <taxon>Thermostichus</taxon>
    </lineage>
</organism>
<reference evidence="1" key="1">
    <citation type="submission" date="2021-02" db="EMBL/GenBank/DDBJ databases">
        <title>The CRISPR/cas machinery reduction and long-range gene transfer in the hot spring cyanobacterium Synechococcus.</title>
        <authorList>
            <person name="Dvorak P."/>
            <person name="Jahodarova E."/>
            <person name="Hasler P."/>
            <person name="Poulickova A."/>
        </authorList>
    </citation>
    <scope>NUCLEOTIDE SEQUENCE</scope>
    <source>
        <strain evidence="1">Rupite</strain>
    </source>
</reference>
<protein>
    <submittedName>
        <fullName evidence="1">Uncharacterized protein</fullName>
    </submittedName>
</protein>
<evidence type="ECO:0000313" key="1">
    <source>
        <dbReference type="EMBL" id="MCJ2543497.1"/>
    </source>
</evidence>
<name>A0ABT0CCH7_THEVL</name>